<reference evidence="3 4" key="1">
    <citation type="submission" date="2022-12" db="EMBL/GenBank/DDBJ databases">
        <title>Polyphasic characterization of Geotalea uranireducens NIT-SL11 newly isolated from a complex of sewage sludge and microbially reduced graphene oxide.</title>
        <authorList>
            <person name="Xie L."/>
            <person name="Yoshida N."/>
            <person name="Meng L."/>
        </authorList>
    </citation>
    <scope>NUCLEOTIDE SEQUENCE [LARGE SCALE GENOMIC DNA]</scope>
    <source>
        <strain evidence="3 4">NIT-SL11</strain>
    </source>
</reference>
<dbReference type="Proteomes" id="UP001317705">
    <property type="component" value="Chromosome"/>
</dbReference>
<keyword evidence="4" id="KW-1185">Reference proteome</keyword>
<feature type="signal peptide" evidence="2">
    <location>
        <begin position="1"/>
        <end position="24"/>
    </location>
</feature>
<evidence type="ECO:0000256" key="2">
    <source>
        <dbReference type="SAM" id="SignalP"/>
    </source>
</evidence>
<organism evidence="3 4">
    <name type="scientific">Geotalea uraniireducens</name>
    <dbReference type="NCBI Taxonomy" id="351604"/>
    <lineage>
        <taxon>Bacteria</taxon>
        <taxon>Pseudomonadati</taxon>
        <taxon>Thermodesulfobacteriota</taxon>
        <taxon>Desulfuromonadia</taxon>
        <taxon>Geobacterales</taxon>
        <taxon>Geobacteraceae</taxon>
        <taxon>Geotalea</taxon>
    </lineage>
</organism>
<accession>A0ABM8EJZ5</accession>
<gene>
    <name evidence="3" type="ORF">GURASL_15850</name>
</gene>
<keyword evidence="2" id="KW-0732">Signal</keyword>
<evidence type="ECO:0000313" key="4">
    <source>
        <dbReference type="Proteomes" id="UP001317705"/>
    </source>
</evidence>
<feature type="compositionally biased region" description="Polar residues" evidence="1">
    <location>
        <begin position="113"/>
        <end position="122"/>
    </location>
</feature>
<dbReference type="EMBL" id="AP027151">
    <property type="protein sequence ID" value="BDV42662.1"/>
    <property type="molecule type" value="Genomic_DNA"/>
</dbReference>
<feature type="chain" id="PRO_5047278166" evidence="2">
    <location>
        <begin position="25"/>
        <end position="155"/>
    </location>
</feature>
<evidence type="ECO:0000313" key="3">
    <source>
        <dbReference type="EMBL" id="BDV42662.1"/>
    </source>
</evidence>
<protein>
    <submittedName>
        <fullName evidence="3">Uncharacterized protein</fullName>
    </submittedName>
</protein>
<feature type="region of interest" description="Disordered" evidence="1">
    <location>
        <begin position="112"/>
        <end position="131"/>
    </location>
</feature>
<dbReference type="RefSeq" id="WP_282003255.1">
    <property type="nucleotide sequence ID" value="NZ_AP027151.1"/>
</dbReference>
<name>A0ABM8EJZ5_9BACT</name>
<evidence type="ECO:0000256" key="1">
    <source>
        <dbReference type="SAM" id="MobiDB-lite"/>
    </source>
</evidence>
<sequence>MKSQLLRRLATACIIALCSGCSHESWTTVEETSRLPSVAAPILAPVSWVAMAGRAATRPASMGTDSERGKQFVLTRRVLDDFSSDGKFMEEVLARQNRFRARDWGEISPEQLHINSSSTNGKGTVGRYPTGNKRSIIITDEGSEFKVRYEDEPEP</sequence>
<proteinExistence type="predicted"/>